<feature type="compositionally biased region" description="Polar residues" evidence="1">
    <location>
        <begin position="89"/>
        <end position="102"/>
    </location>
</feature>
<dbReference type="Proteomes" id="UP000594865">
    <property type="component" value="Chromosome"/>
</dbReference>
<evidence type="ECO:0000313" key="3">
    <source>
        <dbReference type="Proteomes" id="UP000594865"/>
    </source>
</evidence>
<dbReference type="AlphaFoldDB" id="A0A7T3BM58"/>
<evidence type="ECO:0000256" key="1">
    <source>
        <dbReference type="SAM" id="MobiDB-lite"/>
    </source>
</evidence>
<organism evidence="2 3">
    <name type="scientific">Neisseria cinerea</name>
    <dbReference type="NCBI Taxonomy" id="483"/>
    <lineage>
        <taxon>Bacteria</taxon>
        <taxon>Pseudomonadati</taxon>
        <taxon>Pseudomonadota</taxon>
        <taxon>Betaproteobacteria</taxon>
        <taxon>Neisseriales</taxon>
        <taxon>Neisseriaceae</taxon>
        <taxon>Neisseria</taxon>
    </lineage>
</organism>
<proteinExistence type="predicted"/>
<sequence length="196" mass="21948">MGLPYRMQSKMTKKTGKPFRLTPKIFIRTLLLVSIIAIGALVAGIISTFNPNGDKTLRAEQAHTDSIFETEIWRPNGTVGQDIVQPVNRQTAASEPEQTNDTKNTDENGNKLPLPAVPKKQRTKPQPSNINQTDKQPPQAEKAVVETPVLPKNIPHTEEPKETPKEQARPKENHTQTDKPQNTPQKNHKEVIDNLF</sequence>
<feature type="compositionally biased region" description="Polar residues" evidence="1">
    <location>
        <begin position="124"/>
        <end position="136"/>
    </location>
</feature>
<feature type="compositionally biased region" description="Basic and acidic residues" evidence="1">
    <location>
        <begin position="155"/>
        <end position="177"/>
    </location>
</feature>
<feature type="region of interest" description="Disordered" evidence="1">
    <location>
        <begin position="89"/>
        <end position="196"/>
    </location>
</feature>
<gene>
    <name evidence="2" type="ORF">I6G28_01410</name>
</gene>
<protein>
    <recommendedName>
        <fullName evidence="4">Periplasmic protein</fullName>
    </recommendedName>
</protein>
<keyword evidence="3" id="KW-1185">Reference proteome</keyword>
<evidence type="ECO:0008006" key="4">
    <source>
        <dbReference type="Google" id="ProtNLM"/>
    </source>
</evidence>
<evidence type="ECO:0000313" key="2">
    <source>
        <dbReference type="EMBL" id="QPT38258.1"/>
    </source>
</evidence>
<feature type="compositionally biased region" description="Basic and acidic residues" evidence="1">
    <location>
        <begin position="187"/>
        <end position="196"/>
    </location>
</feature>
<dbReference type="EMBL" id="CP065726">
    <property type="protein sequence ID" value="QPT38258.1"/>
    <property type="molecule type" value="Genomic_DNA"/>
</dbReference>
<accession>A0A7T3BM58</accession>
<reference evidence="2 3" key="1">
    <citation type="submission" date="2020-12" db="EMBL/GenBank/DDBJ databases">
        <title>FDA dAtabase for Regulatory Grade micrObial Sequences (FDA-ARGOS): Supporting development and validation of Infectious Disease Dx tests.</title>
        <authorList>
            <person name="Sproer C."/>
            <person name="Gronow S."/>
            <person name="Severitt S."/>
            <person name="Schroder I."/>
            <person name="Tallon L."/>
            <person name="Sadzewicz L."/>
            <person name="Zhao X."/>
            <person name="Boylan J."/>
            <person name="Ott S."/>
            <person name="Bowen H."/>
            <person name="Vavikolanu K."/>
            <person name="Mehta A."/>
            <person name="Aluvathingal J."/>
            <person name="Nadendla S."/>
            <person name="Lowell S."/>
            <person name="Myers T."/>
            <person name="Yan Y."/>
            <person name="Sichtig H."/>
        </authorList>
    </citation>
    <scope>NUCLEOTIDE SEQUENCE [LARGE SCALE GENOMIC DNA]</scope>
    <source>
        <strain evidence="2 3">FDAARGOS_871</strain>
    </source>
</reference>
<name>A0A7T3BM58_NEICI</name>